<comment type="caution">
    <text evidence="2">The sequence shown here is derived from an EMBL/GenBank/DDBJ whole genome shotgun (WGS) entry which is preliminary data.</text>
</comment>
<feature type="domain" description="NAD(P)-binding" evidence="1">
    <location>
        <begin position="9"/>
        <end position="139"/>
    </location>
</feature>
<dbReference type="PANTHER" id="PTHR48079">
    <property type="entry name" value="PROTEIN YEEZ"/>
    <property type="match status" value="1"/>
</dbReference>
<dbReference type="Pfam" id="PF13460">
    <property type="entry name" value="NAD_binding_10"/>
    <property type="match status" value="1"/>
</dbReference>
<dbReference type="InterPro" id="IPR036291">
    <property type="entry name" value="NAD(P)-bd_dom_sf"/>
</dbReference>
<dbReference type="RefSeq" id="WP_344026936.1">
    <property type="nucleotide sequence ID" value="NZ_BAAABX010000048.1"/>
</dbReference>
<proteinExistence type="predicted"/>
<protein>
    <recommendedName>
        <fullName evidence="1">NAD(P)-binding domain-containing protein</fullName>
    </recommendedName>
</protein>
<dbReference type="Proteomes" id="UP001500879">
    <property type="component" value="Unassembled WGS sequence"/>
</dbReference>
<evidence type="ECO:0000313" key="3">
    <source>
        <dbReference type="Proteomes" id="UP001500879"/>
    </source>
</evidence>
<dbReference type="Gene3D" id="3.40.50.720">
    <property type="entry name" value="NAD(P)-binding Rossmann-like Domain"/>
    <property type="match status" value="1"/>
</dbReference>
<dbReference type="InterPro" id="IPR016040">
    <property type="entry name" value="NAD(P)-bd_dom"/>
</dbReference>
<evidence type="ECO:0000313" key="2">
    <source>
        <dbReference type="EMBL" id="GAA0417457.1"/>
    </source>
</evidence>
<accession>A0ABN0YX64</accession>
<dbReference type="InterPro" id="IPR051783">
    <property type="entry name" value="NAD(P)-dependent_oxidoreduct"/>
</dbReference>
<organism evidence="2 3">
    <name type="scientific">Streptomyces luteireticuli</name>
    <dbReference type="NCBI Taxonomy" id="173858"/>
    <lineage>
        <taxon>Bacteria</taxon>
        <taxon>Bacillati</taxon>
        <taxon>Actinomycetota</taxon>
        <taxon>Actinomycetes</taxon>
        <taxon>Kitasatosporales</taxon>
        <taxon>Streptomycetaceae</taxon>
        <taxon>Streptomyces</taxon>
    </lineage>
</organism>
<sequence length="323" mass="33529">MALRILVVGGTGLLGHHVVTELLARGHQVTALARRAGSGAGHDGRVAIRTADIRTHGDLPGLLRGHDGVVFAAGADDRAVPPAPAYPYFEAGNVTPVTRLVTAAARAGCTRAVVLGSYFTALHRQWPGLGLASVHPYIRSRVEQARAAQEAGGAAVATAVLEIPFVFGCAPGRTPLWAPLVPWLRSRRPLVAPPGGTAVVTARTVARATAGALERRAAGPHPMVDENLAWAALLGRLAQAAGHSRPVHRLPPSLLRAGLSATGVLHAARRREAGLDPRSLATLLTRELFLDPGPCRALTEEPGSTGSADSVTQALAETVRACS</sequence>
<dbReference type="EMBL" id="BAAABX010000048">
    <property type="protein sequence ID" value="GAA0417457.1"/>
    <property type="molecule type" value="Genomic_DNA"/>
</dbReference>
<keyword evidence="3" id="KW-1185">Reference proteome</keyword>
<dbReference type="PANTHER" id="PTHR48079:SF6">
    <property type="entry name" value="NAD(P)-BINDING DOMAIN-CONTAINING PROTEIN-RELATED"/>
    <property type="match status" value="1"/>
</dbReference>
<name>A0ABN0YX64_9ACTN</name>
<gene>
    <name evidence="2" type="ORF">GCM10010357_43520</name>
</gene>
<dbReference type="SUPFAM" id="SSF51735">
    <property type="entry name" value="NAD(P)-binding Rossmann-fold domains"/>
    <property type="match status" value="1"/>
</dbReference>
<evidence type="ECO:0000259" key="1">
    <source>
        <dbReference type="Pfam" id="PF13460"/>
    </source>
</evidence>
<reference evidence="2 3" key="1">
    <citation type="journal article" date="2019" name="Int. J. Syst. Evol. Microbiol.">
        <title>The Global Catalogue of Microorganisms (GCM) 10K type strain sequencing project: providing services to taxonomists for standard genome sequencing and annotation.</title>
        <authorList>
            <consortium name="The Broad Institute Genomics Platform"/>
            <consortium name="The Broad Institute Genome Sequencing Center for Infectious Disease"/>
            <person name="Wu L."/>
            <person name="Ma J."/>
        </authorList>
    </citation>
    <scope>NUCLEOTIDE SEQUENCE [LARGE SCALE GENOMIC DNA]</scope>
    <source>
        <strain evidence="2 3">JCM 4788</strain>
    </source>
</reference>